<keyword evidence="1" id="KW-1133">Transmembrane helix</keyword>
<keyword evidence="1" id="KW-0472">Membrane</keyword>
<dbReference type="EMBL" id="PXXK01000587">
    <property type="protein sequence ID" value="RFN43375.1"/>
    <property type="molecule type" value="Genomic_DNA"/>
</dbReference>
<dbReference type="AlphaFoldDB" id="A0A395M683"/>
<evidence type="ECO:0000313" key="3">
    <source>
        <dbReference type="Proteomes" id="UP000265631"/>
    </source>
</evidence>
<evidence type="ECO:0000313" key="2">
    <source>
        <dbReference type="EMBL" id="RFN43375.1"/>
    </source>
</evidence>
<gene>
    <name evidence="2" type="ORF">FIE12Z_12389</name>
</gene>
<feature type="transmembrane region" description="Helical" evidence="1">
    <location>
        <begin position="347"/>
        <end position="366"/>
    </location>
</feature>
<name>A0A395M683_9HYPO</name>
<keyword evidence="1" id="KW-0812">Transmembrane</keyword>
<feature type="transmembrane region" description="Helical" evidence="1">
    <location>
        <begin position="221"/>
        <end position="241"/>
    </location>
</feature>
<comment type="caution">
    <text evidence="2">The sequence shown here is derived from an EMBL/GenBank/DDBJ whole genome shotgun (WGS) entry which is preliminary data.</text>
</comment>
<protein>
    <submittedName>
        <fullName evidence="2">C6 zinc finger domain containing protein</fullName>
    </submittedName>
</protein>
<sequence>MYFNESITINYPDCAWVAPPINQLNFSRNCSIVAAFARTWLTEEIGVSDKAAAVFFRQALPVALRHQPTDGQLIDWYHTLGGANMTFMKNATVNRASKLYQGVIGSSFDACLDQVCKSISWSGVPDILGPGLTGYYHKVMISSWIQAVLSTLLPVLLIWKMRLNRRGITPSRKLRWVFELQNTITGVFINTCILLNFTINIAAIVVIARRKTFGESTQVTLAFQLAVFCVYGFFFLTMIPAEMYDASDEEHPFPLIILYTNLILYLVLCSLAAVTASFEYVNSPWEVYCSLGIITKARLLTFSAMFVFGLEWLLEGIIFTLGPRLFDKCNCPGAAVAIRSKRRAAKWVFIWTAGLIMWCMLILITVLRQLLLEKSGYNSEDSDWSYGQVLALGTFLPFVIEILYVCKGMFLLDYSVLSYADVALLDGFEETIQGRVPPGWVVVKAEKAAALDMSSNALLPIVSNDD</sequence>
<accession>A0A395M683</accession>
<feature type="transmembrane region" description="Helical" evidence="1">
    <location>
        <begin position="386"/>
        <end position="406"/>
    </location>
</feature>
<proteinExistence type="predicted"/>
<evidence type="ECO:0000256" key="1">
    <source>
        <dbReference type="SAM" id="Phobius"/>
    </source>
</evidence>
<reference evidence="2 3" key="1">
    <citation type="journal article" date="2018" name="PLoS Pathog.">
        <title>Evolution of structural diversity of trichothecenes, a family of toxins produced by plant pathogenic and entomopathogenic fungi.</title>
        <authorList>
            <person name="Proctor R.H."/>
            <person name="McCormick S.P."/>
            <person name="Kim H.S."/>
            <person name="Cardoza R.E."/>
            <person name="Stanley A.M."/>
            <person name="Lindo L."/>
            <person name="Kelly A."/>
            <person name="Brown D.W."/>
            <person name="Lee T."/>
            <person name="Vaughan M.M."/>
            <person name="Alexander N.J."/>
            <person name="Busman M."/>
            <person name="Gutierrez S."/>
        </authorList>
    </citation>
    <scope>NUCLEOTIDE SEQUENCE [LARGE SCALE GENOMIC DNA]</scope>
    <source>
        <strain evidence="2 3">NRRL 13405</strain>
    </source>
</reference>
<dbReference type="Proteomes" id="UP000265631">
    <property type="component" value="Unassembled WGS sequence"/>
</dbReference>
<keyword evidence="3" id="KW-1185">Reference proteome</keyword>
<feature type="transmembrane region" description="Helical" evidence="1">
    <location>
        <begin position="144"/>
        <end position="163"/>
    </location>
</feature>
<feature type="transmembrane region" description="Helical" evidence="1">
    <location>
        <begin position="184"/>
        <end position="209"/>
    </location>
</feature>
<feature type="transmembrane region" description="Helical" evidence="1">
    <location>
        <begin position="253"/>
        <end position="273"/>
    </location>
</feature>
<organism evidence="2 3">
    <name type="scientific">Fusarium flagelliforme</name>
    <dbReference type="NCBI Taxonomy" id="2675880"/>
    <lineage>
        <taxon>Eukaryota</taxon>
        <taxon>Fungi</taxon>
        <taxon>Dikarya</taxon>
        <taxon>Ascomycota</taxon>
        <taxon>Pezizomycotina</taxon>
        <taxon>Sordariomycetes</taxon>
        <taxon>Hypocreomycetidae</taxon>
        <taxon>Hypocreales</taxon>
        <taxon>Nectriaceae</taxon>
        <taxon>Fusarium</taxon>
        <taxon>Fusarium incarnatum-equiseti species complex</taxon>
    </lineage>
</organism>
<dbReference type="STRING" id="2594813.A0A395M683"/>